<evidence type="ECO:0000313" key="2">
    <source>
        <dbReference type="EMBL" id="USP75576.1"/>
    </source>
</evidence>
<dbReference type="Proteomes" id="UP001056012">
    <property type="component" value="Chromosome 2"/>
</dbReference>
<dbReference type="VEuPathDB" id="FungiDB:yc1106_02850"/>
<organism evidence="2 3">
    <name type="scientific">Curvularia clavata</name>
    <dbReference type="NCBI Taxonomy" id="95742"/>
    <lineage>
        <taxon>Eukaryota</taxon>
        <taxon>Fungi</taxon>
        <taxon>Dikarya</taxon>
        <taxon>Ascomycota</taxon>
        <taxon>Pezizomycotina</taxon>
        <taxon>Dothideomycetes</taxon>
        <taxon>Pleosporomycetidae</taxon>
        <taxon>Pleosporales</taxon>
        <taxon>Pleosporineae</taxon>
        <taxon>Pleosporaceae</taxon>
        <taxon>Curvularia</taxon>
    </lineage>
</organism>
<evidence type="ECO:0000256" key="1">
    <source>
        <dbReference type="SAM" id="MobiDB-lite"/>
    </source>
</evidence>
<dbReference type="AlphaFoldDB" id="A0A9Q9DRN6"/>
<feature type="region of interest" description="Disordered" evidence="1">
    <location>
        <begin position="29"/>
        <end position="55"/>
    </location>
</feature>
<dbReference type="OrthoDB" id="3685572at2759"/>
<reference evidence="2" key="1">
    <citation type="submission" date="2021-12" db="EMBL/GenBank/DDBJ databases">
        <title>Curvularia clavata genome.</title>
        <authorList>
            <person name="Cao Y."/>
        </authorList>
    </citation>
    <scope>NUCLEOTIDE SEQUENCE</scope>
    <source>
        <strain evidence="2">Yc1106</strain>
    </source>
</reference>
<protein>
    <submittedName>
        <fullName evidence="2">Uncharacterized protein</fullName>
    </submittedName>
</protein>
<proteinExistence type="predicted"/>
<sequence length="106" mass="12330">MYPMIALRCPGHRGYPLLHGARSLFDASNIGSYSDHRSGNSGSSTPSANIPNRIEQATRRHVDAQKEFEKARERYEEAKRKMMECEKKVKEAERMLYYEKHRAANW</sequence>
<dbReference type="EMBL" id="CP089275">
    <property type="protein sequence ID" value="USP75576.1"/>
    <property type="molecule type" value="Genomic_DNA"/>
</dbReference>
<dbReference type="SUPFAM" id="SSF57997">
    <property type="entry name" value="Tropomyosin"/>
    <property type="match status" value="1"/>
</dbReference>
<name>A0A9Q9DRN6_CURCL</name>
<feature type="compositionally biased region" description="Polar residues" evidence="1">
    <location>
        <begin position="39"/>
        <end position="50"/>
    </location>
</feature>
<keyword evidence="3" id="KW-1185">Reference proteome</keyword>
<accession>A0A9Q9DRN6</accession>
<evidence type="ECO:0000313" key="3">
    <source>
        <dbReference type="Proteomes" id="UP001056012"/>
    </source>
</evidence>
<gene>
    <name evidence="2" type="ORF">yc1106_02850</name>
</gene>